<keyword evidence="1" id="KW-0812">Transmembrane</keyword>
<dbReference type="PROSITE" id="PS50042">
    <property type="entry name" value="CNMP_BINDING_3"/>
    <property type="match status" value="1"/>
</dbReference>
<dbReference type="NCBIfam" id="NF047864">
    <property type="entry name" value="CBU_0592_membra"/>
    <property type="match status" value="1"/>
</dbReference>
<dbReference type="Pfam" id="PF26604">
    <property type="entry name" value="CBU_0592"/>
    <property type="match status" value="1"/>
</dbReference>
<feature type="transmembrane region" description="Helical" evidence="1">
    <location>
        <begin position="41"/>
        <end position="60"/>
    </location>
</feature>
<dbReference type="InterPro" id="IPR014710">
    <property type="entry name" value="RmlC-like_jellyroll"/>
</dbReference>
<feature type="domain" description="Cyclic nucleotide-binding" evidence="2">
    <location>
        <begin position="105"/>
        <end position="208"/>
    </location>
</feature>
<dbReference type="Proteomes" id="UP000201838">
    <property type="component" value="Unassembled WGS sequence"/>
</dbReference>
<sequence length="244" mass="26150">MPNINELIGGLDFLDGVGTAGVLAYVGAYLALQLGVVKGDVYIFPSVNLAASLAVLFSLTGDFNPFSVTIEICWSVISVIGITRIYIIHRFVRLTEEEAEVARRIVPSLKKDSARRLLKLGRFTDADEGTILTEQGKSVVDVAMIMGGLCHIERNGKHIASISVGALVGELTLATGAPSTATVRCVVPSRLFLISRNVLWGFLQRNPEAMADMERSIAGDLRLKLTDTSTRLSSALGDGSTLSN</sequence>
<evidence type="ECO:0000313" key="4">
    <source>
        <dbReference type="Proteomes" id="UP000201838"/>
    </source>
</evidence>
<keyword evidence="4" id="KW-1185">Reference proteome</keyword>
<keyword evidence="1" id="KW-1133">Transmembrane helix</keyword>
<dbReference type="Gene3D" id="2.60.120.10">
    <property type="entry name" value="Jelly Rolls"/>
    <property type="match status" value="1"/>
</dbReference>
<dbReference type="EMBL" id="FXXQ01000009">
    <property type="protein sequence ID" value="SMX24658.1"/>
    <property type="molecule type" value="Genomic_DNA"/>
</dbReference>
<dbReference type="InterPro" id="IPR058058">
    <property type="entry name" value="CBU_0592-like"/>
</dbReference>
<dbReference type="RefSeq" id="WP_176440306.1">
    <property type="nucleotide sequence ID" value="NZ_FXXQ01000009.1"/>
</dbReference>
<feature type="transmembrane region" description="Helical" evidence="1">
    <location>
        <begin position="66"/>
        <end position="87"/>
    </location>
</feature>
<dbReference type="SUPFAM" id="SSF51206">
    <property type="entry name" value="cAMP-binding domain-like"/>
    <property type="match status" value="1"/>
</dbReference>
<keyword evidence="1" id="KW-0472">Membrane</keyword>
<reference evidence="3 4" key="1">
    <citation type="submission" date="2017-05" db="EMBL/GenBank/DDBJ databases">
        <authorList>
            <person name="Song R."/>
            <person name="Chenine A.L."/>
            <person name="Ruprecht R.M."/>
        </authorList>
    </citation>
    <scope>NUCLEOTIDE SEQUENCE [LARGE SCALE GENOMIC DNA]</scope>
    <source>
        <strain evidence="3 4">CECT 8489</strain>
    </source>
</reference>
<dbReference type="Pfam" id="PF00027">
    <property type="entry name" value="cNMP_binding"/>
    <property type="match status" value="1"/>
</dbReference>
<dbReference type="InterPro" id="IPR000595">
    <property type="entry name" value="cNMP-bd_dom"/>
</dbReference>
<evidence type="ECO:0000313" key="3">
    <source>
        <dbReference type="EMBL" id="SMX24658.1"/>
    </source>
</evidence>
<organism evidence="3 4">
    <name type="scientific">Boseongicola aestuarii</name>
    <dbReference type="NCBI Taxonomy" id="1470561"/>
    <lineage>
        <taxon>Bacteria</taxon>
        <taxon>Pseudomonadati</taxon>
        <taxon>Pseudomonadota</taxon>
        <taxon>Alphaproteobacteria</taxon>
        <taxon>Rhodobacterales</taxon>
        <taxon>Paracoccaceae</taxon>
        <taxon>Boseongicola</taxon>
    </lineage>
</organism>
<protein>
    <submittedName>
        <fullName evidence="3">Cyclic nucleotide-binding domain protein</fullName>
    </submittedName>
</protein>
<feature type="transmembrane region" description="Helical" evidence="1">
    <location>
        <begin position="13"/>
        <end position="32"/>
    </location>
</feature>
<dbReference type="CDD" id="cd00038">
    <property type="entry name" value="CAP_ED"/>
    <property type="match status" value="1"/>
</dbReference>
<accession>A0A238J1S3</accession>
<proteinExistence type="predicted"/>
<dbReference type="InterPro" id="IPR018490">
    <property type="entry name" value="cNMP-bd_dom_sf"/>
</dbReference>
<dbReference type="AlphaFoldDB" id="A0A238J1S3"/>
<evidence type="ECO:0000259" key="2">
    <source>
        <dbReference type="PROSITE" id="PS50042"/>
    </source>
</evidence>
<gene>
    <name evidence="3" type="ORF">BOA8489_02785</name>
</gene>
<evidence type="ECO:0000256" key="1">
    <source>
        <dbReference type="SAM" id="Phobius"/>
    </source>
</evidence>
<name>A0A238J1S3_9RHOB</name>